<dbReference type="RefSeq" id="WP_377492904.1">
    <property type="nucleotide sequence ID" value="NZ_JBHMDO010000016.1"/>
</dbReference>
<dbReference type="GO" id="GO:0008168">
    <property type="term" value="F:methyltransferase activity"/>
    <property type="evidence" value="ECO:0007669"/>
    <property type="project" value="UniProtKB-KW"/>
</dbReference>
<sequence>MSTKQEYAQVGVAMTCRGFDEYMRMFDLNEAQISQGEVLDIAGGGSSFTAELCARGFQGMALDPRYGLPDADAWIAEAREEIETSTAKLAALAGQFDWTYYGDIDRHREGRVSSLRKFADHLASPAGRSRYEAGALPELPFEDDRFSLVLCSHFLFLYADQFGPDFHERAVAEMIRVCAPGGTVKIYPLLSLKWEPYPHLPHIMKAASRLGGTPELYRSALPFIPGSEQGLQIKL</sequence>
<protein>
    <submittedName>
        <fullName evidence="2">Class I SAM-dependent methyltransferase</fullName>
        <ecNumber evidence="2">2.1.1.-</ecNumber>
    </submittedName>
</protein>
<dbReference type="InterPro" id="IPR013216">
    <property type="entry name" value="Methyltransf_11"/>
</dbReference>
<evidence type="ECO:0000259" key="1">
    <source>
        <dbReference type="Pfam" id="PF08241"/>
    </source>
</evidence>
<feature type="domain" description="Methyltransferase type 11" evidence="1">
    <location>
        <begin position="119"/>
        <end position="184"/>
    </location>
</feature>
<proteinExistence type="predicted"/>
<comment type="caution">
    <text evidence="2">The sequence shown here is derived from an EMBL/GenBank/DDBJ whole genome shotgun (WGS) entry which is preliminary data.</text>
</comment>
<gene>
    <name evidence="2" type="ORF">ACFFSY_08840</name>
</gene>
<dbReference type="Pfam" id="PF08241">
    <property type="entry name" value="Methyltransf_11"/>
    <property type="match status" value="1"/>
</dbReference>
<accession>A0ABV5KLA2</accession>
<dbReference type="Proteomes" id="UP001589747">
    <property type="component" value="Unassembled WGS sequence"/>
</dbReference>
<reference evidence="2 3" key="1">
    <citation type="submission" date="2024-09" db="EMBL/GenBank/DDBJ databases">
        <authorList>
            <person name="Sun Q."/>
            <person name="Mori K."/>
        </authorList>
    </citation>
    <scope>NUCLEOTIDE SEQUENCE [LARGE SCALE GENOMIC DNA]</scope>
    <source>
        <strain evidence="2 3">TISTR 2452</strain>
    </source>
</reference>
<evidence type="ECO:0000313" key="3">
    <source>
        <dbReference type="Proteomes" id="UP001589747"/>
    </source>
</evidence>
<dbReference type="GO" id="GO:0032259">
    <property type="term" value="P:methylation"/>
    <property type="evidence" value="ECO:0007669"/>
    <property type="project" value="UniProtKB-KW"/>
</dbReference>
<keyword evidence="3" id="KW-1185">Reference proteome</keyword>
<evidence type="ECO:0000313" key="2">
    <source>
        <dbReference type="EMBL" id="MFB9326016.1"/>
    </source>
</evidence>
<dbReference type="Gene3D" id="3.40.50.150">
    <property type="entry name" value="Vaccinia Virus protein VP39"/>
    <property type="match status" value="1"/>
</dbReference>
<dbReference type="InterPro" id="IPR029063">
    <property type="entry name" value="SAM-dependent_MTases_sf"/>
</dbReference>
<organism evidence="2 3">
    <name type="scientific">Paenibacillus aurantiacus</name>
    <dbReference type="NCBI Taxonomy" id="1936118"/>
    <lineage>
        <taxon>Bacteria</taxon>
        <taxon>Bacillati</taxon>
        <taxon>Bacillota</taxon>
        <taxon>Bacilli</taxon>
        <taxon>Bacillales</taxon>
        <taxon>Paenibacillaceae</taxon>
        <taxon>Paenibacillus</taxon>
    </lineage>
</organism>
<dbReference type="EC" id="2.1.1.-" evidence="2"/>
<keyword evidence="2" id="KW-0489">Methyltransferase</keyword>
<name>A0ABV5KLA2_9BACL</name>
<dbReference type="SUPFAM" id="SSF53335">
    <property type="entry name" value="S-adenosyl-L-methionine-dependent methyltransferases"/>
    <property type="match status" value="1"/>
</dbReference>
<keyword evidence="2" id="KW-0808">Transferase</keyword>
<dbReference type="EMBL" id="JBHMDO010000016">
    <property type="protein sequence ID" value="MFB9326016.1"/>
    <property type="molecule type" value="Genomic_DNA"/>
</dbReference>